<organism evidence="2 3">
    <name type="scientific">Tulasnella calospora MUT 4182</name>
    <dbReference type="NCBI Taxonomy" id="1051891"/>
    <lineage>
        <taxon>Eukaryota</taxon>
        <taxon>Fungi</taxon>
        <taxon>Dikarya</taxon>
        <taxon>Basidiomycota</taxon>
        <taxon>Agaricomycotina</taxon>
        <taxon>Agaricomycetes</taxon>
        <taxon>Cantharellales</taxon>
        <taxon>Tulasnellaceae</taxon>
        <taxon>Tulasnella</taxon>
    </lineage>
</organism>
<dbReference type="EMBL" id="KN823079">
    <property type="protein sequence ID" value="KIO23667.1"/>
    <property type="molecule type" value="Genomic_DNA"/>
</dbReference>
<evidence type="ECO:0000256" key="1">
    <source>
        <dbReference type="SAM" id="Phobius"/>
    </source>
</evidence>
<sequence>MRTSQSIIRHSFGVSNRRVLAMFAISMLGAFIYFTVGSLTFGSDRLYRFPPKHAESQVAKAQLSVPQWKTDCGRGVPS</sequence>
<name>A0A0C3LQF7_9AGAM</name>
<keyword evidence="1" id="KW-0472">Membrane</keyword>
<gene>
    <name evidence="2" type="ORF">M407DRAFT_107684</name>
</gene>
<proteinExistence type="predicted"/>
<dbReference type="AlphaFoldDB" id="A0A0C3LQF7"/>
<protein>
    <submittedName>
        <fullName evidence="2">Uncharacterized protein</fullName>
    </submittedName>
</protein>
<keyword evidence="3" id="KW-1185">Reference proteome</keyword>
<reference evidence="2 3" key="1">
    <citation type="submission" date="2014-04" db="EMBL/GenBank/DDBJ databases">
        <authorList>
            <consortium name="DOE Joint Genome Institute"/>
            <person name="Kuo A."/>
            <person name="Girlanda M."/>
            <person name="Perotto S."/>
            <person name="Kohler A."/>
            <person name="Nagy L.G."/>
            <person name="Floudas D."/>
            <person name="Copeland A."/>
            <person name="Barry K.W."/>
            <person name="Cichocki N."/>
            <person name="Veneault-Fourrey C."/>
            <person name="LaButti K."/>
            <person name="Lindquist E.A."/>
            <person name="Lipzen A."/>
            <person name="Lundell T."/>
            <person name="Morin E."/>
            <person name="Murat C."/>
            <person name="Sun H."/>
            <person name="Tunlid A."/>
            <person name="Henrissat B."/>
            <person name="Grigoriev I.V."/>
            <person name="Hibbett D.S."/>
            <person name="Martin F."/>
            <person name="Nordberg H.P."/>
            <person name="Cantor M.N."/>
            <person name="Hua S.X."/>
        </authorList>
    </citation>
    <scope>NUCLEOTIDE SEQUENCE [LARGE SCALE GENOMIC DNA]</scope>
    <source>
        <strain evidence="2 3">MUT 4182</strain>
    </source>
</reference>
<dbReference type="HOGENOM" id="CLU_2623803_0_0_1"/>
<feature type="transmembrane region" description="Helical" evidence="1">
    <location>
        <begin position="20"/>
        <end position="41"/>
    </location>
</feature>
<keyword evidence="1" id="KW-0812">Transmembrane</keyword>
<keyword evidence="1" id="KW-1133">Transmembrane helix</keyword>
<evidence type="ECO:0000313" key="3">
    <source>
        <dbReference type="Proteomes" id="UP000054248"/>
    </source>
</evidence>
<accession>A0A0C3LQF7</accession>
<dbReference type="Proteomes" id="UP000054248">
    <property type="component" value="Unassembled WGS sequence"/>
</dbReference>
<evidence type="ECO:0000313" key="2">
    <source>
        <dbReference type="EMBL" id="KIO23667.1"/>
    </source>
</evidence>
<reference evidence="3" key="2">
    <citation type="submission" date="2015-01" db="EMBL/GenBank/DDBJ databases">
        <title>Evolutionary Origins and Diversification of the Mycorrhizal Mutualists.</title>
        <authorList>
            <consortium name="DOE Joint Genome Institute"/>
            <consortium name="Mycorrhizal Genomics Consortium"/>
            <person name="Kohler A."/>
            <person name="Kuo A."/>
            <person name="Nagy L.G."/>
            <person name="Floudas D."/>
            <person name="Copeland A."/>
            <person name="Barry K.W."/>
            <person name="Cichocki N."/>
            <person name="Veneault-Fourrey C."/>
            <person name="LaButti K."/>
            <person name="Lindquist E.A."/>
            <person name="Lipzen A."/>
            <person name="Lundell T."/>
            <person name="Morin E."/>
            <person name="Murat C."/>
            <person name="Riley R."/>
            <person name="Ohm R."/>
            <person name="Sun H."/>
            <person name="Tunlid A."/>
            <person name="Henrissat B."/>
            <person name="Grigoriev I.V."/>
            <person name="Hibbett D.S."/>
            <person name="Martin F."/>
        </authorList>
    </citation>
    <scope>NUCLEOTIDE SEQUENCE [LARGE SCALE GENOMIC DNA]</scope>
    <source>
        <strain evidence="3">MUT 4182</strain>
    </source>
</reference>